<dbReference type="GO" id="GO:0004496">
    <property type="term" value="F:mevalonate kinase activity"/>
    <property type="evidence" value="ECO:0007669"/>
    <property type="project" value="UniProtKB-EC"/>
</dbReference>
<evidence type="ECO:0000256" key="8">
    <source>
        <dbReference type="ARBA" id="ARBA00022741"/>
    </source>
</evidence>
<evidence type="ECO:0000256" key="10">
    <source>
        <dbReference type="ARBA" id="ARBA00022840"/>
    </source>
</evidence>
<dbReference type="GO" id="GO:0005829">
    <property type="term" value="C:cytosol"/>
    <property type="evidence" value="ECO:0007669"/>
    <property type="project" value="TreeGrafter"/>
</dbReference>
<keyword evidence="11" id="KW-0460">Magnesium</keyword>
<dbReference type="EC" id="2.7.1.36" evidence="3 18"/>
<dbReference type="PRINTS" id="PR00959">
    <property type="entry name" value="MEVGALKINASE"/>
</dbReference>
<reference evidence="21" key="1">
    <citation type="journal article" date="2012" name="J. Exp. Bot.">
        <title>Genome-wide identification and characterization of novel genes involved in terpenoid biosynthesis in Salvia miltiorrhiza.</title>
        <authorList>
            <person name="Ma Y."/>
            <person name="Yuan L."/>
            <person name="Wu B."/>
            <person name="Li X."/>
            <person name="Chen S."/>
            <person name="Lu S."/>
        </authorList>
    </citation>
    <scope>NUCLEOTIDE SEQUENCE</scope>
</reference>
<comment type="subcellular location">
    <subcellularLocation>
        <location evidence="1 18">Cytoplasm</location>
    </subcellularLocation>
</comment>
<dbReference type="GO" id="GO:0005524">
    <property type="term" value="F:ATP binding"/>
    <property type="evidence" value="ECO:0007669"/>
    <property type="project" value="UniProtKB-KW"/>
</dbReference>
<evidence type="ECO:0000256" key="17">
    <source>
        <dbReference type="ARBA" id="ARBA00029438"/>
    </source>
</evidence>
<protein>
    <recommendedName>
        <fullName evidence="3 18">Mevalonate kinase</fullName>
        <shortName evidence="18">MK</shortName>
        <ecNumber evidence="3 18">2.7.1.36</ecNumber>
    </recommendedName>
</protein>
<dbReference type="GO" id="GO:0016126">
    <property type="term" value="P:sterol biosynthetic process"/>
    <property type="evidence" value="ECO:0007669"/>
    <property type="project" value="UniProtKB-KW"/>
</dbReference>
<gene>
    <name evidence="21" type="primary">MK</name>
</gene>
<keyword evidence="4 18" id="KW-0963">Cytoplasm</keyword>
<keyword evidence="15 18" id="KW-1207">Sterol metabolism</keyword>
<evidence type="ECO:0000256" key="15">
    <source>
        <dbReference type="ARBA" id="ARBA00023166"/>
    </source>
</evidence>
<keyword evidence="9 18" id="KW-0418">Kinase</keyword>
<dbReference type="SUPFAM" id="SSF54211">
    <property type="entry name" value="Ribosomal protein S5 domain 2-like"/>
    <property type="match status" value="1"/>
</dbReference>
<evidence type="ECO:0000256" key="14">
    <source>
        <dbReference type="ARBA" id="ARBA00023098"/>
    </source>
</evidence>
<evidence type="ECO:0000256" key="2">
    <source>
        <dbReference type="ARBA" id="ARBA00006495"/>
    </source>
</evidence>
<dbReference type="InterPro" id="IPR020568">
    <property type="entry name" value="Ribosomal_Su5_D2-typ_SF"/>
</dbReference>
<evidence type="ECO:0000256" key="6">
    <source>
        <dbReference type="ARBA" id="ARBA00022679"/>
    </source>
</evidence>
<keyword evidence="14 18" id="KW-0443">Lipid metabolism</keyword>
<evidence type="ECO:0000256" key="13">
    <source>
        <dbReference type="ARBA" id="ARBA00023011"/>
    </source>
</evidence>
<comment type="similarity">
    <text evidence="2 18">Belongs to the GHMP kinase family. Mevalonate kinase subfamily.</text>
</comment>
<evidence type="ECO:0000256" key="5">
    <source>
        <dbReference type="ARBA" id="ARBA00022516"/>
    </source>
</evidence>
<dbReference type="SMR" id="H6VLF0"/>
<dbReference type="GO" id="GO:0046872">
    <property type="term" value="F:metal ion binding"/>
    <property type="evidence" value="ECO:0007669"/>
    <property type="project" value="UniProtKB-KW"/>
</dbReference>
<evidence type="ECO:0000259" key="20">
    <source>
        <dbReference type="Pfam" id="PF08544"/>
    </source>
</evidence>
<dbReference type="Gene3D" id="3.30.70.890">
    <property type="entry name" value="GHMP kinase, C-terminal domain"/>
    <property type="match status" value="1"/>
</dbReference>
<dbReference type="Pfam" id="PF00288">
    <property type="entry name" value="GHMP_kinases_N"/>
    <property type="match status" value="1"/>
</dbReference>
<sequence length="387" mass="40777">MEVRARAPGKIILAGEHAVVHGSTAVAAAIDLYTYVSLRFPTPEDNDDALKLQLKDVDLEFSWPVGKLKEVLPELGGKSASSPSSCSLETAKAIDALVEELNLADAKIGLASGISAFLWLYTSIHGNKPAKVVVNSELPLGSGLGSSAALCVALSAALLALSDSLKLDFSHQGWQTFGDSELDLVNKWAFEGEKMIHGRPSGIDNTVSTFGNMIKFRSGELTRIKTNMPLKMLVTNTKVGRNTRALVAGVSERAARHGGAMTSVFKAVDSISNEVAAIIQSPVSDDLAITEKEEKLGELMEMNQGLLQCMGVSHGSIETVIKTTLKYKLATKLTGAGGGGCVLTLLPTLLAGTVVDKVIAELEESGFQCLIAGIGGRGMEISFSGFS</sequence>
<evidence type="ECO:0000256" key="12">
    <source>
        <dbReference type="ARBA" id="ARBA00022955"/>
    </source>
</evidence>
<dbReference type="SUPFAM" id="SSF55060">
    <property type="entry name" value="GHMP Kinase, C-terminal domain"/>
    <property type="match status" value="1"/>
</dbReference>
<dbReference type="GO" id="GO:0019287">
    <property type="term" value="P:isopentenyl diphosphate biosynthetic process, mevalonate pathway"/>
    <property type="evidence" value="ECO:0007669"/>
    <property type="project" value="UniProtKB-UniPathway"/>
</dbReference>
<dbReference type="UniPathway" id="UPA00057">
    <property type="reaction ID" value="UER00098"/>
</dbReference>
<dbReference type="PROSITE" id="PS00627">
    <property type="entry name" value="GHMP_KINASES_ATP"/>
    <property type="match status" value="1"/>
</dbReference>
<keyword evidence="16 18" id="KW-0753">Steroid metabolism</keyword>
<evidence type="ECO:0000256" key="4">
    <source>
        <dbReference type="ARBA" id="ARBA00022490"/>
    </source>
</evidence>
<dbReference type="AlphaFoldDB" id="H6VLF0"/>
<dbReference type="OrthoDB" id="1652964at2759"/>
<dbReference type="EMBL" id="JN831104">
    <property type="protein sequence ID" value="AEZ55674.1"/>
    <property type="molecule type" value="Genomic_DNA"/>
</dbReference>
<organism evidence="21">
    <name type="scientific">Salvia miltiorrhiza</name>
    <name type="common">Chinese sage</name>
    <dbReference type="NCBI Taxonomy" id="226208"/>
    <lineage>
        <taxon>Eukaryota</taxon>
        <taxon>Viridiplantae</taxon>
        <taxon>Streptophyta</taxon>
        <taxon>Embryophyta</taxon>
        <taxon>Tracheophyta</taxon>
        <taxon>Spermatophyta</taxon>
        <taxon>Magnoliopsida</taxon>
        <taxon>eudicotyledons</taxon>
        <taxon>Gunneridae</taxon>
        <taxon>Pentapetalae</taxon>
        <taxon>asterids</taxon>
        <taxon>lamiids</taxon>
        <taxon>Lamiales</taxon>
        <taxon>Lamiaceae</taxon>
        <taxon>Nepetoideae</taxon>
        <taxon>Mentheae</taxon>
        <taxon>Salviinae</taxon>
        <taxon>Salvia</taxon>
        <taxon>Salvia incertae sedis</taxon>
    </lineage>
</organism>
<dbReference type="Pfam" id="PF08544">
    <property type="entry name" value="GHMP_kinases_C"/>
    <property type="match status" value="1"/>
</dbReference>
<dbReference type="FunFam" id="3.30.230.10:FF:000027">
    <property type="entry name" value="Mevalonate kinase"/>
    <property type="match status" value="1"/>
</dbReference>
<dbReference type="FunFam" id="3.30.70.890:FF:000003">
    <property type="entry name" value="Mevalonate kinase"/>
    <property type="match status" value="1"/>
</dbReference>
<keyword evidence="13 18" id="KW-0756">Sterol biosynthesis</keyword>
<feature type="domain" description="GHMP kinase N-terminal" evidence="19">
    <location>
        <begin position="125"/>
        <end position="211"/>
    </location>
</feature>
<keyword evidence="5 18" id="KW-0444">Lipid biosynthesis</keyword>
<evidence type="ECO:0000256" key="7">
    <source>
        <dbReference type="ARBA" id="ARBA00022723"/>
    </source>
</evidence>
<dbReference type="Gene3D" id="3.30.230.10">
    <property type="match status" value="1"/>
</dbReference>
<keyword evidence="12 18" id="KW-0752">Steroid biosynthesis</keyword>
<dbReference type="InterPro" id="IPR006205">
    <property type="entry name" value="Mev_gal_kin"/>
</dbReference>
<evidence type="ECO:0000256" key="9">
    <source>
        <dbReference type="ARBA" id="ARBA00022777"/>
    </source>
</evidence>
<feature type="domain" description="GHMP kinase C-terminal" evidence="20">
    <location>
        <begin position="294"/>
        <end position="357"/>
    </location>
</feature>
<dbReference type="InterPro" id="IPR036554">
    <property type="entry name" value="GHMP_kinase_C_sf"/>
</dbReference>
<dbReference type="PhylomeDB" id="H6VLF0"/>
<dbReference type="NCBIfam" id="TIGR00549">
    <property type="entry name" value="mevalon_kin"/>
    <property type="match status" value="1"/>
</dbReference>
<dbReference type="InterPro" id="IPR013750">
    <property type="entry name" value="GHMP_kinase_C_dom"/>
</dbReference>
<evidence type="ECO:0000256" key="11">
    <source>
        <dbReference type="ARBA" id="ARBA00022842"/>
    </source>
</evidence>
<name>H6VLF0_SALMI</name>
<dbReference type="PANTHER" id="PTHR43290">
    <property type="entry name" value="MEVALONATE KINASE"/>
    <property type="match status" value="1"/>
</dbReference>
<accession>H6VLF0</accession>
<keyword evidence="8 18" id="KW-0547">Nucleotide-binding</keyword>
<evidence type="ECO:0000256" key="1">
    <source>
        <dbReference type="ARBA" id="ARBA00004496"/>
    </source>
</evidence>
<evidence type="ECO:0000259" key="19">
    <source>
        <dbReference type="Pfam" id="PF00288"/>
    </source>
</evidence>
<keyword evidence="6 18" id="KW-0808">Transferase</keyword>
<comment type="catalytic activity">
    <reaction evidence="18">
        <text>(R)-mevalonate + ATP = (R)-5-phosphomevalonate + ADP + H(+)</text>
        <dbReference type="Rhea" id="RHEA:17065"/>
        <dbReference type="ChEBI" id="CHEBI:15378"/>
        <dbReference type="ChEBI" id="CHEBI:30616"/>
        <dbReference type="ChEBI" id="CHEBI:36464"/>
        <dbReference type="ChEBI" id="CHEBI:58146"/>
        <dbReference type="ChEBI" id="CHEBI:456216"/>
        <dbReference type="EC" id="2.7.1.36"/>
    </reaction>
</comment>
<keyword evidence="7" id="KW-0479">Metal-binding</keyword>
<dbReference type="PANTHER" id="PTHR43290:SF2">
    <property type="entry name" value="MEVALONATE KINASE"/>
    <property type="match status" value="1"/>
</dbReference>
<dbReference type="InterPro" id="IPR014721">
    <property type="entry name" value="Ribsml_uS5_D2-typ_fold_subgr"/>
</dbReference>
<keyword evidence="10 18" id="KW-0067">ATP-binding</keyword>
<evidence type="ECO:0000256" key="18">
    <source>
        <dbReference type="RuleBase" id="RU363087"/>
    </source>
</evidence>
<dbReference type="InterPro" id="IPR006204">
    <property type="entry name" value="GHMP_kinase_N_dom"/>
</dbReference>
<evidence type="ECO:0000256" key="16">
    <source>
        <dbReference type="ARBA" id="ARBA00023221"/>
    </source>
</evidence>
<proteinExistence type="inferred from homology"/>
<evidence type="ECO:0000256" key="3">
    <source>
        <dbReference type="ARBA" id="ARBA00012103"/>
    </source>
</evidence>
<comment type="pathway">
    <text evidence="17 18">Isoprenoid biosynthesis; isopentenyl diphosphate biosynthesis via mevalonate pathway; isopentenyl diphosphate from (R)-mevalonate: step 1/3.</text>
</comment>
<dbReference type="InterPro" id="IPR006203">
    <property type="entry name" value="GHMP_knse_ATP-bd_CS"/>
</dbReference>
<evidence type="ECO:0000313" key="21">
    <source>
        <dbReference type="EMBL" id="AEZ55674.1"/>
    </source>
</evidence>